<reference evidence="1" key="1">
    <citation type="submission" date="2023-11" db="EMBL/GenBank/DDBJ databases">
        <authorList>
            <person name="De Vega J J."/>
            <person name="De Vega J J."/>
        </authorList>
    </citation>
    <scope>NUCLEOTIDE SEQUENCE</scope>
</reference>
<comment type="caution">
    <text evidence="1">The sequence shown here is derived from an EMBL/GenBank/DDBJ whole genome shotgun (WGS) entry which is preliminary data.</text>
</comment>
<sequence>MPKTPAWSPKPAIEKLPLAVRKDIRDNFDSKKEALQERIKTALGSEYTISVKPGEVWAYAEDGNTSAGSCFNGYFEGFVTGLESFLKTYGDNGKQYFNDAVKQSEITLEVNPNGDKGETVSADVKDGVYRILFRHDRLGYNQNWQESTILPAVEGVETAGFSLSAKHSIDDKYDEEIDECKEAINKILGAEFTLDPNFEEVYKALSTGITDSKDWESGFGGIVLRYFQGLQYQLERQGFKDDDMLQEGLQETVESKTFRVRVLPKTNSTTETVIEDGVVYLQTRPDRWGYNTNDMGEGLVNLL</sequence>
<dbReference type="Proteomes" id="UP001295794">
    <property type="component" value="Unassembled WGS sequence"/>
</dbReference>
<evidence type="ECO:0000313" key="1">
    <source>
        <dbReference type="EMBL" id="CAK5267659.1"/>
    </source>
</evidence>
<organism evidence="1 2">
    <name type="scientific">Mycena citricolor</name>
    <dbReference type="NCBI Taxonomy" id="2018698"/>
    <lineage>
        <taxon>Eukaryota</taxon>
        <taxon>Fungi</taxon>
        <taxon>Dikarya</taxon>
        <taxon>Basidiomycota</taxon>
        <taxon>Agaricomycotina</taxon>
        <taxon>Agaricomycetes</taxon>
        <taxon>Agaricomycetidae</taxon>
        <taxon>Agaricales</taxon>
        <taxon>Marasmiineae</taxon>
        <taxon>Mycenaceae</taxon>
        <taxon>Mycena</taxon>
    </lineage>
</organism>
<gene>
    <name evidence="1" type="ORF">MYCIT1_LOCUS10357</name>
</gene>
<name>A0AAD2H0K1_9AGAR</name>
<dbReference type="EMBL" id="CAVNYO010000130">
    <property type="protein sequence ID" value="CAK5267659.1"/>
    <property type="molecule type" value="Genomic_DNA"/>
</dbReference>
<evidence type="ECO:0000313" key="2">
    <source>
        <dbReference type="Proteomes" id="UP001295794"/>
    </source>
</evidence>
<dbReference type="AlphaFoldDB" id="A0AAD2H0K1"/>
<accession>A0AAD2H0K1</accession>
<proteinExistence type="predicted"/>
<keyword evidence="2" id="KW-1185">Reference proteome</keyword>
<protein>
    <submittedName>
        <fullName evidence="1">Uncharacterized protein</fullName>
    </submittedName>
</protein>